<protein>
    <recommendedName>
        <fullName evidence="3">LysM domain-containing protein</fullName>
    </recommendedName>
</protein>
<organism evidence="1 2">
    <name type="scientific">Paenibacillus filicis</name>
    <dbReference type="NCBI Taxonomy" id="669464"/>
    <lineage>
        <taxon>Bacteria</taxon>
        <taxon>Bacillati</taxon>
        <taxon>Bacillota</taxon>
        <taxon>Bacilli</taxon>
        <taxon>Bacillales</taxon>
        <taxon>Paenibacillaceae</taxon>
        <taxon>Paenibacillus</taxon>
    </lineage>
</organism>
<keyword evidence="2" id="KW-1185">Reference proteome</keyword>
<evidence type="ECO:0000313" key="2">
    <source>
        <dbReference type="Proteomes" id="UP001469365"/>
    </source>
</evidence>
<accession>A0ABU9DPX5</accession>
<name>A0ABU9DPX5_9BACL</name>
<dbReference type="EMBL" id="JBBPCC010000011">
    <property type="protein sequence ID" value="MEK8129808.1"/>
    <property type="molecule type" value="Genomic_DNA"/>
</dbReference>
<dbReference type="RefSeq" id="WP_341416920.1">
    <property type="nucleotide sequence ID" value="NZ_JBBPCC010000011.1"/>
</dbReference>
<comment type="caution">
    <text evidence="1">The sequence shown here is derived from an EMBL/GenBank/DDBJ whole genome shotgun (WGS) entry which is preliminary data.</text>
</comment>
<reference evidence="1 2" key="1">
    <citation type="submission" date="2024-04" db="EMBL/GenBank/DDBJ databases">
        <title>draft genome sequnece of Paenibacillus filicis.</title>
        <authorList>
            <person name="Kim D.-U."/>
        </authorList>
    </citation>
    <scope>NUCLEOTIDE SEQUENCE [LARGE SCALE GENOMIC DNA]</scope>
    <source>
        <strain evidence="1 2">KACC14197</strain>
    </source>
</reference>
<evidence type="ECO:0000313" key="1">
    <source>
        <dbReference type="EMBL" id="MEK8129808.1"/>
    </source>
</evidence>
<sequence>MNRAFTRGGFGFRPPFRPFPHPFFPGRFLFPYFFSPFYYPFFRSEEDPSNLYFAQHQAQAGESLDSVGHRYNIPATTLEVANHHISNPDI</sequence>
<dbReference type="Proteomes" id="UP001469365">
    <property type="component" value="Unassembled WGS sequence"/>
</dbReference>
<evidence type="ECO:0008006" key="3">
    <source>
        <dbReference type="Google" id="ProtNLM"/>
    </source>
</evidence>
<proteinExistence type="predicted"/>
<gene>
    <name evidence="1" type="ORF">WMW72_18040</name>
</gene>